<keyword evidence="1" id="KW-0472">Membrane</keyword>
<sequence>METQKLRFLRMLLERRNEDSPVIYVQAMRELESVARSYYAHKFMDMIEPKEFVQMLVLDGFFIIELFRKFAYSGNEDEENLRLLWLHIDPPTTEFEEEKKINLVQMALIFFSGILPGPGLQPFNSLVQKGFKHLLGLVHENWFLSHTRIREHFKKPVSLIMDENGIFIPCAKKLLLSGINFVKKDLIMIRHEHGISLLDISFKNGVLYIPTLAVYQDTECIFRNLIAFEQFNKGPTPVTDYTRLMNCLIVDEDDVTMLSQGGIITNYLGSNEDVASMFNKLNDFVYLSRDDFSYSMLFEAVNNYCQRPLTLWMATARKMQFQIKVGSVIVILLTAVQTVFAILSYIKQRN</sequence>
<name>A0A1R3JMY7_9ROSI</name>
<keyword evidence="1" id="KW-1133">Transmembrane helix</keyword>
<comment type="caution">
    <text evidence="2">The sequence shown here is derived from an EMBL/GenBank/DDBJ whole genome shotgun (WGS) entry which is preliminary data.</text>
</comment>
<dbReference type="EMBL" id="AWUE01015672">
    <property type="protein sequence ID" value="OMO96242.1"/>
    <property type="molecule type" value="Genomic_DNA"/>
</dbReference>
<evidence type="ECO:0000256" key="1">
    <source>
        <dbReference type="SAM" id="Phobius"/>
    </source>
</evidence>
<dbReference type="InterPro" id="IPR004158">
    <property type="entry name" value="DUF247_pln"/>
</dbReference>
<dbReference type="PANTHER" id="PTHR31170:SF25">
    <property type="entry name" value="BNAA09G04570D PROTEIN"/>
    <property type="match status" value="1"/>
</dbReference>
<dbReference type="AlphaFoldDB" id="A0A1R3JMY7"/>
<dbReference type="STRING" id="93759.A0A1R3JMY7"/>
<organism evidence="2 3">
    <name type="scientific">Corchorus olitorius</name>
    <dbReference type="NCBI Taxonomy" id="93759"/>
    <lineage>
        <taxon>Eukaryota</taxon>
        <taxon>Viridiplantae</taxon>
        <taxon>Streptophyta</taxon>
        <taxon>Embryophyta</taxon>
        <taxon>Tracheophyta</taxon>
        <taxon>Spermatophyta</taxon>
        <taxon>Magnoliopsida</taxon>
        <taxon>eudicotyledons</taxon>
        <taxon>Gunneridae</taxon>
        <taxon>Pentapetalae</taxon>
        <taxon>rosids</taxon>
        <taxon>malvids</taxon>
        <taxon>Malvales</taxon>
        <taxon>Malvaceae</taxon>
        <taxon>Grewioideae</taxon>
        <taxon>Apeibeae</taxon>
        <taxon>Corchorus</taxon>
    </lineage>
</organism>
<keyword evidence="3" id="KW-1185">Reference proteome</keyword>
<feature type="transmembrane region" description="Helical" evidence="1">
    <location>
        <begin position="325"/>
        <end position="346"/>
    </location>
</feature>
<reference evidence="3" key="1">
    <citation type="submission" date="2013-09" db="EMBL/GenBank/DDBJ databases">
        <title>Corchorus olitorius genome sequencing.</title>
        <authorList>
            <person name="Alam M."/>
            <person name="Haque M.S."/>
            <person name="Islam M.S."/>
            <person name="Emdad E.M."/>
            <person name="Islam M.M."/>
            <person name="Ahmed B."/>
            <person name="Halim A."/>
            <person name="Hossen Q.M.M."/>
            <person name="Hossain M.Z."/>
            <person name="Ahmed R."/>
            <person name="Khan M.M."/>
            <person name="Islam R."/>
            <person name="Rashid M.M."/>
            <person name="Khan S.A."/>
            <person name="Rahman M.S."/>
            <person name="Alam M."/>
            <person name="Yahiya A.S."/>
            <person name="Khan M.S."/>
            <person name="Azam M.S."/>
            <person name="Haque T."/>
            <person name="Lashkar M.Z.H."/>
            <person name="Akhand A.I."/>
            <person name="Morshed G."/>
            <person name="Roy S."/>
            <person name="Uddin K.S."/>
            <person name="Rabeya T."/>
            <person name="Hossain A.S."/>
            <person name="Chowdhury A."/>
            <person name="Snigdha A.R."/>
            <person name="Mortoza M.S."/>
            <person name="Matin S.A."/>
            <person name="Hoque S.M.E."/>
            <person name="Islam M.K."/>
            <person name="Roy D.K."/>
            <person name="Haider R."/>
            <person name="Moosa M.M."/>
            <person name="Elias S.M."/>
            <person name="Hasan A.M."/>
            <person name="Jahan S."/>
            <person name="Shafiuddin M."/>
            <person name="Mahmood N."/>
            <person name="Shommy N.S."/>
        </authorList>
    </citation>
    <scope>NUCLEOTIDE SEQUENCE [LARGE SCALE GENOMIC DNA]</scope>
    <source>
        <strain evidence="3">cv. O-4</strain>
    </source>
</reference>
<evidence type="ECO:0000313" key="2">
    <source>
        <dbReference type="EMBL" id="OMO96242.1"/>
    </source>
</evidence>
<evidence type="ECO:0000313" key="3">
    <source>
        <dbReference type="Proteomes" id="UP000187203"/>
    </source>
</evidence>
<dbReference type="Pfam" id="PF03140">
    <property type="entry name" value="DUF247"/>
    <property type="match status" value="2"/>
</dbReference>
<proteinExistence type="predicted"/>
<gene>
    <name evidence="2" type="ORF">COLO4_15416</name>
</gene>
<keyword evidence="1" id="KW-0812">Transmembrane</keyword>
<dbReference type="OrthoDB" id="973861at2759"/>
<accession>A0A1R3JMY7</accession>
<protein>
    <submittedName>
        <fullName evidence="2">Uncharacterized protein</fullName>
    </submittedName>
</protein>
<dbReference type="PANTHER" id="PTHR31170">
    <property type="entry name" value="BNAC04G53230D PROTEIN"/>
    <property type="match status" value="1"/>
</dbReference>
<dbReference type="Proteomes" id="UP000187203">
    <property type="component" value="Unassembled WGS sequence"/>
</dbReference>